<reference evidence="12 13" key="2">
    <citation type="submission" date="2021-01" db="EMBL/GenBank/DDBJ databases">
        <title>Genomic Encyclopedia of Type Strains, Phase IV (KMG-IV): sequencing the most valuable type-strain genomes for metagenomic binning, comparative biology and taxonomic classification.</title>
        <authorList>
            <person name="Goeker M."/>
        </authorList>
    </citation>
    <scope>NUCLEOTIDE SEQUENCE [LARGE SCALE GENOMIC DNA]</scope>
    <source>
        <strain evidence="12 13">DSM 6130</strain>
    </source>
</reference>
<dbReference type="InterPro" id="IPR043128">
    <property type="entry name" value="Rev_trsase/Diguanyl_cyclase"/>
</dbReference>
<dbReference type="InterPro" id="IPR001126">
    <property type="entry name" value="UmuC"/>
</dbReference>
<feature type="region of interest" description="Disordered" evidence="8">
    <location>
        <begin position="387"/>
        <end position="417"/>
    </location>
</feature>
<sequence length="517" mass="54980">MAVALPNLPVERVRRRERAAGSGAPDDRPLVIVERQGAALRIVALDAAAEAAGARPGLPLTEARAIRPDLRAVPADAAADHAMLTAVADWCDRYTPLVALDPPHGLLLDVAGCAHFFGGEAAMAQDVAQALARQGLTARVSVAGGAGVARALAWFTPGGVATPEEERARLAALPVAALGPAEAVRTGLARAGLTTLGQLAARGRGELAARFGFGLVAALDQAFGRVDPPISPRRPAPARMIERRFPEPVLTQDAVVAACRALAGALAGRLEAAGEGVTRVEAAFFRADGKVSRISVATGRPTRDPDMLLRLLRERLDALADPIDPGFGFDLVRLSALAVEPLAPEAVSLDPGAAEEGAVAELVDRLAARHGRRRVLRFLAGDVHRPEGEARARPAQAMSTGGGRSAARAASWPAPSVAEPPRRPLRLFADPEPIEVLAEVPDGPPIRFLWRRVAHAVARAEGPERIALEWWRRDPGALTRDYFRVEDAEGARFWLYRDGLYVCEAEHPRWFLHGLFG</sequence>
<name>A0A9W6IRE7_9HYPH</name>
<feature type="domain" description="UmuC" evidence="9">
    <location>
        <begin position="27"/>
        <end position="150"/>
    </location>
</feature>
<comment type="cofactor">
    <cofactor evidence="1">
        <name>Mg(2+)</name>
        <dbReference type="ChEBI" id="CHEBI:18420"/>
    </cofactor>
</comment>
<evidence type="ECO:0000313" key="12">
    <source>
        <dbReference type="EMBL" id="MBM7851219.1"/>
    </source>
</evidence>
<evidence type="ECO:0000313" key="14">
    <source>
        <dbReference type="Proteomes" id="UP001143400"/>
    </source>
</evidence>
<dbReference type="EMBL" id="BSFF01000001">
    <property type="protein sequence ID" value="GLK54277.1"/>
    <property type="molecule type" value="Genomic_DNA"/>
</dbReference>
<evidence type="ECO:0000256" key="2">
    <source>
        <dbReference type="ARBA" id="ARBA00010945"/>
    </source>
</evidence>
<dbReference type="EMBL" id="JAFBCY010000002">
    <property type="protein sequence ID" value="MBM7851219.1"/>
    <property type="molecule type" value="Genomic_DNA"/>
</dbReference>
<keyword evidence="11" id="KW-0548">Nucleotidyltransferase</keyword>
<evidence type="ECO:0000313" key="11">
    <source>
        <dbReference type="EMBL" id="GLK54277.1"/>
    </source>
</evidence>
<evidence type="ECO:0000259" key="9">
    <source>
        <dbReference type="Pfam" id="PF00817"/>
    </source>
</evidence>
<dbReference type="Proteomes" id="UP001143400">
    <property type="component" value="Unassembled WGS sequence"/>
</dbReference>
<evidence type="ECO:0000256" key="4">
    <source>
        <dbReference type="ARBA" id="ARBA00012417"/>
    </source>
</evidence>
<dbReference type="Proteomes" id="UP000758856">
    <property type="component" value="Unassembled WGS sequence"/>
</dbReference>
<comment type="catalytic activity">
    <reaction evidence="7">
        <text>DNA(n) + a 2'-deoxyribonucleoside 5'-triphosphate = DNA(n+1) + diphosphate</text>
        <dbReference type="Rhea" id="RHEA:22508"/>
        <dbReference type="Rhea" id="RHEA-COMP:17339"/>
        <dbReference type="Rhea" id="RHEA-COMP:17340"/>
        <dbReference type="ChEBI" id="CHEBI:33019"/>
        <dbReference type="ChEBI" id="CHEBI:61560"/>
        <dbReference type="ChEBI" id="CHEBI:173112"/>
        <dbReference type="EC" id="2.7.7.7"/>
    </reaction>
</comment>
<dbReference type="Gene3D" id="3.30.70.270">
    <property type="match status" value="1"/>
</dbReference>
<evidence type="ECO:0000256" key="6">
    <source>
        <dbReference type="ARBA" id="ARBA00025589"/>
    </source>
</evidence>
<dbReference type="GO" id="GO:0006281">
    <property type="term" value="P:DNA repair"/>
    <property type="evidence" value="ECO:0007669"/>
    <property type="project" value="InterPro"/>
</dbReference>
<feature type="compositionally biased region" description="Low complexity" evidence="8">
    <location>
        <begin position="405"/>
        <end position="417"/>
    </location>
</feature>
<evidence type="ECO:0000256" key="8">
    <source>
        <dbReference type="SAM" id="MobiDB-lite"/>
    </source>
</evidence>
<comment type="function">
    <text evidence="6">Poorly processive, error-prone DNA polymerase involved in untargeted mutagenesis. Copies undamaged DNA at stalled replication forks, which arise in vivo from mismatched or misaligned primer ends. These misaligned primers can be extended by PolIV. Exhibits no 3'-5' exonuclease (proofreading) activity. May be involved in translesional synthesis, in conjunction with the beta clamp from PolIII.</text>
</comment>
<dbReference type="InterPro" id="IPR043502">
    <property type="entry name" value="DNA/RNA_pol_sf"/>
</dbReference>
<dbReference type="PANTHER" id="PTHR35369:SF2">
    <property type="entry name" value="BLR3025 PROTEIN"/>
    <property type="match status" value="1"/>
</dbReference>
<dbReference type="EC" id="2.7.7.7" evidence="4"/>
<keyword evidence="11" id="KW-0239">DNA-directed DNA polymerase</keyword>
<dbReference type="Pfam" id="PF11799">
    <property type="entry name" value="IMS_C"/>
    <property type="match status" value="1"/>
</dbReference>
<dbReference type="AlphaFoldDB" id="A0A9W6IRE7"/>
<feature type="domain" description="DNA polymerase Y-family little finger" evidence="10">
    <location>
        <begin position="241"/>
        <end position="344"/>
    </location>
</feature>
<dbReference type="GO" id="GO:0003684">
    <property type="term" value="F:damaged DNA binding"/>
    <property type="evidence" value="ECO:0007669"/>
    <property type="project" value="InterPro"/>
</dbReference>
<gene>
    <name evidence="11" type="ORF">GCM10008170_02960</name>
    <name evidence="12" type="ORF">JOD31_001444</name>
</gene>
<dbReference type="GO" id="GO:0003887">
    <property type="term" value="F:DNA-directed DNA polymerase activity"/>
    <property type="evidence" value="ECO:0007669"/>
    <property type="project" value="UniProtKB-KW"/>
</dbReference>
<keyword evidence="5" id="KW-0227">DNA damage</keyword>
<evidence type="ECO:0000256" key="3">
    <source>
        <dbReference type="ARBA" id="ARBA00011245"/>
    </source>
</evidence>
<protein>
    <recommendedName>
        <fullName evidence="4">DNA-directed DNA polymerase</fullName>
        <ecNumber evidence="4">2.7.7.7</ecNumber>
    </recommendedName>
</protein>
<evidence type="ECO:0000256" key="5">
    <source>
        <dbReference type="ARBA" id="ARBA00022763"/>
    </source>
</evidence>
<dbReference type="InterPro" id="IPR017961">
    <property type="entry name" value="DNA_pol_Y-fam_little_finger"/>
</dbReference>
<proteinExistence type="inferred from homology"/>
<dbReference type="PANTHER" id="PTHR35369">
    <property type="entry name" value="BLR3025 PROTEIN-RELATED"/>
    <property type="match status" value="1"/>
</dbReference>
<comment type="subunit">
    <text evidence="3">Monomer.</text>
</comment>
<comment type="similarity">
    <text evidence="2">Belongs to the DNA polymerase type-Y family.</text>
</comment>
<accession>A0A9W6IRE7</accession>
<evidence type="ECO:0000256" key="1">
    <source>
        <dbReference type="ARBA" id="ARBA00001946"/>
    </source>
</evidence>
<evidence type="ECO:0000259" key="10">
    <source>
        <dbReference type="Pfam" id="PF11799"/>
    </source>
</evidence>
<keyword evidence="13" id="KW-1185">Reference proteome</keyword>
<dbReference type="CDD" id="cd03468">
    <property type="entry name" value="PolY_like"/>
    <property type="match status" value="1"/>
</dbReference>
<evidence type="ECO:0000256" key="7">
    <source>
        <dbReference type="ARBA" id="ARBA00049244"/>
    </source>
</evidence>
<dbReference type="RefSeq" id="WP_204949623.1">
    <property type="nucleotide sequence ID" value="NZ_BSFF01000001.1"/>
</dbReference>
<dbReference type="Gene3D" id="3.40.1170.60">
    <property type="match status" value="1"/>
</dbReference>
<reference evidence="11" key="1">
    <citation type="journal article" date="2014" name="Int. J. Syst. Evol. Microbiol.">
        <title>Complete genome sequence of Corynebacterium casei LMG S-19264T (=DSM 44701T), isolated from a smear-ripened cheese.</title>
        <authorList>
            <consortium name="US DOE Joint Genome Institute (JGI-PGF)"/>
            <person name="Walter F."/>
            <person name="Albersmeier A."/>
            <person name="Kalinowski J."/>
            <person name="Ruckert C."/>
        </authorList>
    </citation>
    <scope>NUCLEOTIDE SEQUENCE</scope>
    <source>
        <strain evidence="11">VKM B-1606</strain>
    </source>
</reference>
<dbReference type="SUPFAM" id="SSF56672">
    <property type="entry name" value="DNA/RNA polymerases"/>
    <property type="match status" value="1"/>
</dbReference>
<evidence type="ECO:0000313" key="13">
    <source>
        <dbReference type="Proteomes" id="UP000758856"/>
    </source>
</evidence>
<keyword evidence="11" id="KW-0808">Transferase</keyword>
<organism evidence="11 14">
    <name type="scientific">Methylopila capsulata</name>
    <dbReference type="NCBI Taxonomy" id="61654"/>
    <lineage>
        <taxon>Bacteria</taxon>
        <taxon>Pseudomonadati</taxon>
        <taxon>Pseudomonadota</taxon>
        <taxon>Alphaproteobacteria</taxon>
        <taxon>Hyphomicrobiales</taxon>
        <taxon>Methylopilaceae</taxon>
        <taxon>Methylopila</taxon>
    </lineage>
</organism>
<dbReference type="Pfam" id="PF00817">
    <property type="entry name" value="IMS"/>
    <property type="match status" value="1"/>
</dbReference>
<reference evidence="11" key="3">
    <citation type="submission" date="2023-01" db="EMBL/GenBank/DDBJ databases">
        <authorList>
            <person name="Sun Q."/>
            <person name="Evtushenko L."/>
        </authorList>
    </citation>
    <scope>NUCLEOTIDE SEQUENCE</scope>
    <source>
        <strain evidence="11">VKM B-1606</strain>
    </source>
</reference>
<dbReference type="InterPro" id="IPR050356">
    <property type="entry name" value="SulA_CellDiv_inhibitor"/>
</dbReference>
<comment type="caution">
    <text evidence="11">The sequence shown here is derived from an EMBL/GenBank/DDBJ whole genome shotgun (WGS) entry which is preliminary data.</text>
</comment>